<feature type="region of interest" description="Disordered" evidence="1">
    <location>
        <begin position="1"/>
        <end position="71"/>
    </location>
</feature>
<evidence type="ECO:0000256" key="1">
    <source>
        <dbReference type="SAM" id="MobiDB-lite"/>
    </source>
</evidence>
<feature type="compositionally biased region" description="Acidic residues" evidence="1">
    <location>
        <begin position="53"/>
        <end position="70"/>
    </location>
</feature>
<organism evidence="2 3">
    <name type="scientific">Mangrovihabitans endophyticus</name>
    <dbReference type="NCBI Taxonomy" id="1751298"/>
    <lineage>
        <taxon>Bacteria</taxon>
        <taxon>Bacillati</taxon>
        <taxon>Actinomycetota</taxon>
        <taxon>Actinomycetes</taxon>
        <taxon>Micromonosporales</taxon>
        <taxon>Micromonosporaceae</taxon>
        <taxon>Mangrovihabitans</taxon>
    </lineage>
</organism>
<keyword evidence="3" id="KW-1185">Reference proteome</keyword>
<feature type="compositionally biased region" description="Acidic residues" evidence="1">
    <location>
        <begin position="1"/>
        <end position="16"/>
    </location>
</feature>
<name>A0A8J3BW65_9ACTN</name>
<dbReference type="AlphaFoldDB" id="A0A8J3BW65"/>
<dbReference type="InterPro" id="IPR016024">
    <property type="entry name" value="ARM-type_fold"/>
</dbReference>
<comment type="caution">
    <text evidence="2">The sequence shown here is derived from an EMBL/GenBank/DDBJ whole genome shotgun (WGS) entry which is preliminary data.</text>
</comment>
<dbReference type="InterPro" id="IPR011989">
    <property type="entry name" value="ARM-like"/>
</dbReference>
<reference evidence="2" key="1">
    <citation type="journal article" date="2014" name="Int. J. Syst. Evol. Microbiol.">
        <title>Complete genome sequence of Corynebacterium casei LMG S-19264T (=DSM 44701T), isolated from a smear-ripened cheese.</title>
        <authorList>
            <consortium name="US DOE Joint Genome Institute (JGI-PGF)"/>
            <person name="Walter F."/>
            <person name="Albersmeier A."/>
            <person name="Kalinowski J."/>
            <person name="Ruckert C."/>
        </authorList>
    </citation>
    <scope>NUCLEOTIDE SEQUENCE</scope>
    <source>
        <strain evidence="2">CGMCC 4.7299</strain>
    </source>
</reference>
<gene>
    <name evidence="2" type="ORF">GCM10012284_11520</name>
</gene>
<dbReference type="EMBL" id="BMMX01000002">
    <property type="protein sequence ID" value="GGK79212.1"/>
    <property type="molecule type" value="Genomic_DNA"/>
</dbReference>
<dbReference type="RefSeq" id="WP_189078038.1">
    <property type="nucleotide sequence ID" value="NZ_BMMX01000002.1"/>
</dbReference>
<reference evidence="2" key="2">
    <citation type="submission" date="2020-09" db="EMBL/GenBank/DDBJ databases">
        <authorList>
            <person name="Sun Q."/>
            <person name="Zhou Y."/>
        </authorList>
    </citation>
    <scope>NUCLEOTIDE SEQUENCE</scope>
    <source>
        <strain evidence="2">CGMCC 4.7299</strain>
    </source>
</reference>
<proteinExistence type="predicted"/>
<dbReference type="Gene3D" id="1.25.10.10">
    <property type="entry name" value="Leucine-rich Repeat Variant"/>
    <property type="match status" value="1"/>
</dbReference>
<evidence type="ECO:0000313" key="2">
    <source>
        <dbReference type="EMBL" id="GGK79212.1"/>
    </source>
</evidence>
<dbReference type="SUPFAM" id="SSF48371">
    <property type="entry name" value="ARM repeat"/>
    <property type="match status" value="1"/>
</dbReference>
<sequence length="732" mass="80350">MPEPEESADQPDDEKPETESEPARPAAADETEAPGPAGQGEAAGPEPPAEEPKELEDVDPEPNPEDDSAAQDDRVRAFHRISSIQTGDGSRSYLAEQQNFFGGEFSPLPRHGAVPGAILGRLGRSYVASPALRRLLQALPVSPLQCLFGPPGTGRTTTAIAAGMRHLKDRGLAVAGNVHILASERGLAAIDSKSLPKRKALILTLAPDAAPPEFRWFGAVEEALRERDSILIVVSPAEPVGGALRDGWTVAYQPPAPEEIFRRHLEQRFGAGRIAEILDLGIVRDRVRTCRTPRDAAGLATAIINDTDDGVADADLLSGDSDDKLVNARKELQESDLWDRILLVATTVMTDLAAGTVTREAVRLAEMHKPTGVQTEVPKVDWFHGPDRWPGSITLGPPGKEGSGRTVRLVHPRLPIMLLKAIWEDHVGERDILLPWLCGLGDHPHKRVRVKAAQAAAQLACYDFDVVMREVLRVWALDGRFRTRETCALALEALAIAAEGRFAKRVRGQVRGWAKSNNPSLLAAAVAVYGTFLGAKDPDEALTRMREVAGARIFRYDGRREMAEHAEQQLANIVRRALIDVFNAGAEEKVLQALAGWARIPNWRWRRAAAAGLIELSRKDGSGAWPLLVELSAVQESTYRAVRTLWLNTLDSHHRDEASWEALHRWLDQARDLRGDDSTAAVVAAVDRLVADLRAESPDIGRHLDFHQEIWAFRDARRQPEVFTKPPDQEKP</sequence>
<accession>A0A8J3BW65</accession>
<dbReference type="Proteomes" id="UP000656042">
    <property type="component" value="Unassembled WGS sequence"/>
</dbReference>
<protein>
    <submittedName>
        <fullName evidence="2">Uncharacterized protein</fullName>
    </submittedName>
</protein>
<evidence type="ECO:0000313" key="3">
    <source>
        <dbReference type="Proteomes" id="UP000656042"/>
    </source>
</evidence>
<feature type="compositionally biased region" description="Low complexity" evidence="1">
    <location>
        <begin position="33"/>
        <end position="44"/>
    </location>
</feature>